<feature type="region of interest" description="Disordered" evidence="1">
    <location>
        <begin position="196"/>
        <end position="249"/>
    </location>
</feature>
<accession>A0A4P2QQY7</accession>
<feature type="compositionally biased region" description="Basic and acidic residues" evidence="1">
    <location>
        <begin position="236"/>
        <end position="247"/>
    </location>
</feature>
<feature type="compositionally biased region" description="Low complexity" evidence="1">
    <location>
        <begin position="222"/>
        <end position="234"/>
    </location>
</feature>
<evidence type="ECO:0000256" key="1">
    <source>
        <dbReference type="SAM" id="MobiDB-lite"/>
    </source>
</evidence>
<reference evidence="3 4" key="1">
    <citation type="submission" date="2015-09" db="EMBL/GenBank/DDBJ databases">
        <title>Sorangium comparison.</title>
        <authorList>
            <person name="Zaburannyi N."/>
            <person name="Bunk B."/>
            <person name="Overmann J."/>
            <person name="Mueller R."/>
        </authorList>
    </citation>
    <scope>NUCLEOTIDE SEQUENCE [LARGE SCALE GENOMIC DNA]</scope>
    <source>
        <strain evidence="3 4">So ce836</strain>
    </source>
</reference>
<proteinExistence type="predicted"/>
<evidence type="ECO:0000313" key="3">
    <source>
        <dbReference type="EMBL" id="AUX32311.1"/>
    </source>
</evidence>
<name>A0A4P2QQY7_SORCE</name>
<evidence type="ECO:0000256" key="2">
    <source>
        <dbReference type="SAM" id="SignalP"/>
    </source>
</evidence>
<evidence type="ECO:0008006" key="5">
    <source>
        <dbReference type="Google" id="ProtNLM"/>
    </source>
</evidence>
<feature type="chain" id="PRO_5021012622" description="PEGA domain-containing protein" evidence="2">
    <location>
        <begin position="34"/>
        <end position="436"/>
    </location>
</feature>
<dbReference type="EMBL" id="CP012672">
    <property type="protein sequence ID" value="AUX32311.1"/>
    <property type="molecule type" value="Genomic_DNA"/>
</dbReference>
<dbReference type="RefSeq" id="WP_129575929.1">
    <property type="nucleotide sequence ID" value="NZ_CP012672.1"/>
</dbReference>
<keyword evidence="2" id="KW-0732">Signal</keyword>
<organism evidence="3 4">
    <name type="scientific">Sorangium cellulosum</name>
    <name type="common">Polyangium cellulosum</name>
    <dbReference type="NCBI Taxonomy" id="56"/>
    <lineage>
        <taxon>Bacteria</taxon>
        <taxon>Pseudomonadati</taxon>
        <taxon>Myxococcota</taxon>
        <taxon>Polyangia</taxon>
        <taxon>Polyangiales</taxon>
        <taxon>Polyangiaceae</taxon>
        <taxon>Sorangium</taxon>
    </lineage>
</organism>
<evidence type="ECO:0000313" key="4">
    <source>
        <dbReference type="Proteomes" id="UP000295497"/>
    </source>
</evidence>
<protein>
    <recommendedName>
        <fullName evidence="5">PEGA domain-containing protein</fullName>
    </recommendedName>
</protein>
<feature type="signal peptide" evidence="2">
    <location>
        <begin position="1"/>
        <end position="33"/>
    </location>
</feature>
<sequence>MKPLHPLRRTLCAPLSGALLGAAALLSGRQAVAEESAAEQLFREGRALLVEQRFAEACPKLEESQRLEPSLGTKLNLAFCHERLGQVATAWVGFQEALITARTAGDAAREAFARARLDALAPRVPWLRVRASAGDAGADQVTILLDGAALDPVAWDKDLPVDPGEHVVAAAHQGEVFWETTVALKESERVDVAVPAPAPAEAAPEPAEAAGPRPARRPAARPPAARLPRARLLPDAQRDGARDERSVRAAAPGVSDGLVVEGGGHIGYLWLDADKMDVCATTTYGECYYSLSDGSFLAGATGFIGYKATERLDLGVRAHLSLHSSAGLLIALGPSVSYPLGDRFRVGSSLLFGTATQSGTAYTESYSWNENGYQYGGDMVEASVPLGFSLGLGAEIGLKLTDSPSGSLFLQATPLFLVGADGVAASLPLGVAYRWN</sequence>
<dbReference type="Proteomes" id="UP000295497">
    <property type="component" value="Chromosome"/>
</dbReference>
<dbReference type="AlphaFoldDB" id="A0A4P2QQY7"/>
<feature type="compositionally biased region" description="Low complexity" evidence="1">
    <location>
        <begin position="199"/>
        <end position="213"/>
    </location>
</feature>
<gene>
    <name evidence="3" type="ORF">SOCE836_044480</name>
</gene>